<evidence type="ECO:0000313" key="3">
    <source>
        <dbReference type="Proteomes" id="UP000800094"/>
    </source>
</evidence>
<reference evidence="2" key="1">
    <citation type="journal article" date="2020" name="Stud. Mycol.">
        <title>101 Dothideomycetes genomes: a test case for predicting lifestyles and emergence of pathogens.</title>
        <authorList>
            <person name="Haridas S."/>
            <person name="Albert R."/>
            <person name="Binder M."/>
            <person name="Bloem J."/>
            <person name="Labutti K."/>
            <person name="Salamov A."/>
            <person name="Andreopoulos B."/>
            <person name="Baker S."/>
            <person name="Barry K."/>
            <person name="Bills G."/>
            <person name="Bluhm B."/>
            <person name="Cannon C."/>
            <person name="Castanera R."/>
            <person name="Culley D."/>
            <person name="Daum C."/>
            <person name="Ezra D."/>
            <person name="Gonzalez J."/>
            <person name="Henrissat B."/>
            <person name="Kuo A."/>
            <person name="Liang C."/>
            <person name="Lipzen A."/>
            <person name="Lutzoni F."/>
            <person name="Magnuson J."/>
            <person name="Mondo S."/>
            <person name="Nolan M."/>
            <person name="Ohm R."/>
            <person name="Pangilinan J."/>
            <person name="Park H.-J."/>
            <person name="Ramirez L."/>
            <person name="Alfaro M."/>
            <person name="Sun H."/>
            <person name="Tritt A."/>
            <person name="Yoshinaga Y."/>
            <person name="Zwiers L.-H."/>
            <person name="Turgeon B."/>
            <person name="Goodwin S."/>
            <person name="Spatafora J."/>
            <person name="Crous P."/>
            <person name="Grigoriev I."/>
        </authorList>
    </citation>
    <scope>NUCLEOTIDE SEQUENCE</scope>
    <source>
        <strain evidence="2">CBS 122368</strain>
    </source>
</reference>
<keyword evidence="3" id="KW-1185">Reference proteome</keyword>
<evidence type="ECO:0000256" key="1">
    <source>
        <dbReference type="SAM" id="MobiDB-lite"/>
    </source>
</evidence>
<dbReference type="AlphaFoldDB" id="A0A6A6I0S7"/>
<dbReference type="GeneID" id="54572821"/>
<gene>
    <name evidence="2" type="ORF">BU26DRAFT_118808</name>
</gene>
<organism evidence="2 3">
    <name type="scientific">Trematosphaeria pertusa</name>
    <dbReference type="NCBI Taxonomy" id="390896"/>
    <lineage>
        <taxon>Eukaryota</taxon>
        <taxon>Fungi</taxon>
        <taxon>Dikarya</taxon>
        <taxon>Ascomycota</taxon>
        <taxon>Pezizomycotina</taxon>
        <taxon>Dothideomycetes</taxon>
        <taxon>Pleosporomycetidae</taxon>
        <taxon>Pleosporales</taxon>
        <taxon>Massarineae</taxon>
        <taxon>Trematosphaeriaceae</taxon>
        <taxon>Trematosphaeria</taxon>
    </lineage>
</organism>
<name>A0A6A6I0S7_9PLEO</name>
<dbReference type="RefSeq" id="XP_033678507.1">
    <property type="nucleotide sequence ID" value="XM_033819491.1"/>
</dbReference>
<feature type="region of interest" description="Disordered" evidence="1">
    <location>
        <begin position="164"/>
        <end position="250"/>
    </location>
</feature>
<proteinExistence type="predicted"/>
<protein>
    <submittedName>
        <fullName evidence="2">Uncharacterized protein</fullName>
    </submittedName>
</protein>
<evidence type="ECO:0000313" key="2">
    <source>
        <dbReference type="EMBL" id="KAF2243503.1"/>
    </source>
</evidence>
<feature type="compositionally biased region" description="Polar residues" evidence="1">
    <location>
        <begin position="193"/>
        <end position="202"/>
    </location>
</feature>
<dbReference type="Proteomes" id="UP000800094">
    <property type="component" value="Unassembled WGS sequence"/>
</dbReference>
<accession>A0A6A6I0S7</accession>
<sequence>MTTLVAGTGVNVCPLFVTTVRVGAITFPLGVLAGCGCCASVTPAWKPAADVSRCGRWISEPWVGGVGSGSPLPKSDALLSKCATSDSMERMCGSVVLCGVSSKPVALLSRWIFGWRELVASIGGGEGAVGKVVVELRPAVWWLVSERDTKRRACADAARQAVEMGDTRSQFETGGNTRPKKRNGNIPRLRNANAETESPLNRSRSRSMHRRETRERDIIASVASDRLPHTACSERQKVKTSPLHLTKIRP</sequence>
<feature type="compositionally biased region" description="Polar residues" evidence="1">
    <location>
        <begin position="167"/>
        <end position="176"/>
    </location>
</feature>
<feature type="compositionally biased region" description="Basic and acidic residues" evidence="1">
    <location>
        <begin position="226"/>
        <end position="237"/>
    </location>
</feature>
<dbReference type="EMBL" id="ML987205">
    <property type="protein sequence ID" value="KAF2243503.1"/>
    <property type="molecule type" value="Genomic_DNA"/>
</dbReference>